<feature type="transmembrane region" description="Helical" evidence="1">
    <location>
        <begin position="12"/>
        <end position="33"/>
    </location>
</feature>
<keyword evidence="2" id="KW-1185">Reference proteome</keyword>
<name>A0ABM0Q566_GALVR</name>
<dbReference type="RefSeq" id="XP_008563507.1">
    <property type="nucleotide sequence ID" value="XM_008565285.1"/>
</dbReference>
<protein>
    <submittedName>
        <fullName evidence="3">Protein GAPT</fullName>
    </submittedName>
</protein>
<proteinExistence type="predicted"/>
<organism evidence="2 3">
    <name type="scientific">Galeopterus variegatus</name>
    <name type="common">Malayan flying lemur</name>
    <name type="synonym">Cynocephalus variegatus</name>
    <dbReference type="NCBI Taxonomy" id="482537"/>
    <lineage>
        <taxon>Eukaryota</taxon>
        <taxon>Metazoa</taxon>
        <taxon>Chordata</taxon>
        <taxon>Craniata</taxon>
        <taxon>Vertebrata</taxon>
        <taxon>Euteleostomi</taxon>
        <taxon>Mammalia</taxon>
        <taxon>Eutheria</taxon>
        <taxon>Euarchontoglires</taxon>
        <taxon>Dermoptera</taxon>
        <taxon>Cynocephalidae</taxon>
        <taxon>Galeopterus</taxon>
    </lineage>
</organism>
<keyword evidence="1" id="KW-0472">Membrane</keyword>
<gene>
    <name evidence="3" type="primary">GAPT</name>
</gene>
<keyword evidence="1" id="KW-0812">Transmembrane</keyword>
<dbReference type="GeneID" id="103584182"/>
<dbReference type="Pfam" id="PF11770">
    <property type="entry name" value="GAPT"/>
    <property type="match status" value="1"/>
</dbReference>
<sequence>MLKSHGNTSVAISIGILLFLLLLVCGIGCAWHWKHHNTTRFTLPRFLQRGSSRRKDHSKRFSWSPYVIGTRHKICIETQDHRSAVARTSIHDNYENVEAGQTDKELYENTRQPNSEEHIYGNEISSDYYNFQKRCCSEVPQDEDIYILPDS</sequence>
<accession>A0ABM0Q566</accession>
<evidence type="ECO:0000256" key="1">
    <source>
        <dbReference type="SAM" id="Phobius"/>
    </source>
</evidence>
<dbReference type="InterPro" id="IPR021082">
    <property type="entry name" value="Protein_GAPT"/>
</dbReference>
<dbReference type="PANTHER" id="PTHR37350">
    <property type="entry name" value="PROTEIN GAPT"/>
    <property type="match status" value="1"/>
</dbReference>
<evidence type="ECO:0000313" key="3">
    <source>
        <dbReference type="RefSeq" id="XP_008563507.1"/>
    </source>
</evidence>
<dbReference type="Proteomes" id="UP000694923">
    <property type="component" value="Unplaced"/>
</dbReference>
<evidence type="ECO:0000313" key="2">
    <source>
        <dbReference type="Proteomes" id="UP000694923"/>
    </source>
</evidence>
<dbReference type="PRINTS" id="PR02077">
    <property type="entry name" value="PROTEINGAPT"/>
</dbReference>
<keyword evidence="1" id="KW-1133">Transmembrane helix</keyword>
<dbReference type="PANTHER" id="PTHR37350:SF1">
    <property type="entry name" value="PROTEIN GAPT"/>
    <property type="match status" value="1"/>
</dbReference>
<reference evidence="3" key="1">
    <citation type="submission" date="2025-08" db="UniProtKB">
        <authorList>
            <consortium name="RefSeq"/>
        </authorList>
    </citation>
    <scope>IDENTIFICATION</scope>
</reference>